<evidence type="ECO:0000313" key="4">
    <source>
        <dbReference type="VGNC" id="VGNC:2557"/>
    </source>
</evidence>
<reference evidence="2" key="2">
    <citation type="submission" date="2025-08" db="UniProtKB">
        <authorList>
            <consortium name="Ensembl"/>
        </authorList>
    </citation>
    <scope>IDENTIFICATION</scope>
</reference>
<reference evidence="2" key="3">
    <citation type="submission" date="2025-09" db="UniProtKB">
        <authorList>
            <consortium name="Ensembl"/>
        </authorList>
    </citation>
    <scope>IDENTIFICATION</scope>
</reference>
<dbReference type="Proteomes" id="UP000002277">
    <property type="component" value="Chromosome 3"/>
</dbReference>
<gene>
    <name evidence="4" type="primary">RPL39L</name>
</gene>
<protein>
    <submittedName>
        <fullName evidence="2">Uncharacterized protein</fullName>
    </submittedName>
</protein>
<evidence type="ECO:0000313" key="2">
    <source>
        <dbReference type="Ensembl" id="ENSPTRP00000087469.1"/>
    </source>
</evidence>
<organism evidence="2 3">
    <name type="scientific">Pan troglodytes</name>
    <name type="common">Chimpanzee</name>
    <dbReference type="NCBI Taxonomy" id="9598"/>
    <lineage>
        <taxon>Eukaryota</taxon>
        <taxon>Metazoa</taxon>
        <taxon>Chordata</taxon>
        <taxon>Craniata</taxon>
        <taxon>Vertebrata</taxon>
        <taxon>Euteleostomi</taxon>
        <taxon>Mammalia</taxon>
        <taxon>Eutheria</taxon>
        <taxon>Euarchontoglires</taxon>
        <taxon>Primates</taxon>
        <taxon>Haplorrhini</taxon>
        <taxon>Catarrhini</taxon>
        <taxon>Hominidae</taxon>
        <taxon>Pan</taxon>
    </lineage>
</organism>
<dbReference type="GeneTree" id="ENSGT00910000146829"/>
<dbReference type="Bgee" id="ENSPTRG00000015723">
    <property type="expression patterns" value="Expressed in testis and 19 other cell types or tissues"/>
</dbReference>
<evidence type="ECO:0000256" key="1">
    <source>
        <dbReference type="SAM" id="MobiDB-lite"/>
    </source>
</evidence>
<evidence type="ECO:0000313" key="3">
    <source>
        <dbReference type="Proteomes" id="UP000002277"/>
    </source>
</evidence>
<name>A0A2I3TE10_PANTR</name>
<dbReference type="VGNC" id="VGNC:2557">
    <property type="gene designation" value="RPL39L"/>
</dbReference>
<dbReference type="EMBL" id="AACZ04067316">
    <property type="status" value="NOT_ANNOTATED_CDS"/>
    <property type="molecule type" value="Genomic_DNA"/>
</dbReference>
<feature type="region of interest" description="Disordered" evidence="1">
    <location>
        <begin position="1"/>
        <end position="55"/>
    </location>
</feature>
<accession>A0A2I3TE10</accession>
<reference evidence="2 3" key="1">
    <citation type="journal article" date="2005" name="Nature">
        <title>Initial sequence of the chimpanzee genome and comparison with the human genome.</title>
        <authorList>
            <consortium name="Chimpanzee sequencing and analysis consortium"/>
        </authorList>
    </citation>
    <scope>NUCLEOTIDE SEQUENCE [LARGE SCALE GENOMIC DNA]</scope>
</reference>
<dbReference type="Ensembl" id="ENSPTRT00000087425.1">
    <property type="protein sequence ID" value="ENSPTRP00000087469.1"/>
    <property type="gene ID" value="ENSPTRG00000015723.4"/>
</dbReference>
<keyword evidence="3" id="KW-1185">Reference proteome</keyword>
<sequence length="55" mass="6143">WKSDRSLKKNCNLRNRFRTPGGGEASRSLRDTKAPATRWLQLGRGRQDDGAGSGR</sequence>
<proteinExistence type="predicted"/>
<dbReference type="AlphaFoldDB" id="A0A2I3TE10"/>